<dbReference type="EMBL" id="CP127294">
    <property type="protein sequence ID" value="WIX83191.1"/>
    <property type="molecule type" value="Genomic_DNA"/>
</dbReference>
<evidence type="ECO:0000256" key="1">
    <source>
        <dbReference type="ARBA" id="ARBA00001974"/>
    </source>
</evidence>
<sequence length="375" mass="39972">MVAAHPLGPPAHEQHWVDLAARLAGEFARTAAERDRTGELPVGNLRRLNASGLDAAVLPAEYGGQDLSYRSYGAIVRVLSAACPSTACVWVMHIGAVAGLVEMSEPDVARFFAERLGDGARFANALSEPAGGNLFLQSQQPAEAVEGGFRLSGEKRFSSGCEIADHFLVNAKVDGVSTFFGLDADPATMTFLPSWDAMGLRASGSQLIRFDGTLLPHERRCPPSKRRRPNHIGAGVAALSLGVADGALAALREHARARKVLPGGGTVAEQQWVRFGVGELESRLQAAAMFAQYMCWLADENSPDFLSATVRAKLLANEIAREIADLGVRVGGGSGYLKTSPIERWFRDAQAGWLMAYSAEICKDVIGAQVLGDDA</sequence>
<comment type="cofactor">
    <cofactor evidence="1">
        <name>FAD</name>
        <dbReference type="ChEBI" id="CHEBI:57692"/>
    </cofactor>
</comment>
<dbReference type="Proteomes" id="UP001236014">
    <property type="component" value="Chromosome"/>
</dbReference>
<dbReference type="PANTHER" id="PTHR43884:SF12">
    <property type="entry name" value="ISOVALERYL-COA DEHYDROGENASE, MITOCHONDRIAL-RELATED"/>
    <property type="match status" value="1"/>
</dbReference>
<comment type="similarity">
    <text evidence="2">Belongs to the acyl-CoA dehydrogenase family.</text>
</comment>
<dbReference type="KEGG" id="acab:QRX50_21730"/>
<protein>
    <submittedName>
        <fullName evidence="7">Acyl-CoA dehydrogenase family protein</fullName>
        <ecNumber evidence="7">1.-.-.-</ecNumber>
    </submittedName>
</protein>
<dbReference type="InterPro" id="IPR046373">
    <property type="entry name" value="Acyl-CoA_Oxase/DH_mid-dom_sf"/>
</dbReference>
<keyword evidence="7" id="KW-0560">Oxidoreductase</keyword>
<keyword evidence="4" id="KW-0274">FAD</keyword>
<dbReference type="GO" id="GO:0003995">
    <property type="term" value="F:acyl-CoA dehydrogenase activity"/>
    <property type="evidence" value="ECO:0007669"/>
    <property type="project" value="TreeGrafter"/>
</dbReference>
<name>A0A9Y2IPT0_9PSEU</name>
<evidence type="ECO:0000256" key="4">
    <source>
        <dbReference type="ARBA" id="ARBA00022827"/>
    </source>
</evidence>
<dbReference type="PIRSF" id="PIRSF016578">
    <property type="entry name" value="HsaA"/>
    <property type="match status" value="1"/>
</dbReference>
<keyword evidence="3" id="KW-0285">Flavoprotein</keyword>
<dbReference type="GO" id="GO:0050660">
    <property type="term" value="F:flavin adenine dinucleotide binding"/>
    <property type="evidence" value="ECO:0007669"/>
    <property type="project" value="InterPro"/>
</dbReference>
<evidence type="ECO:0000313" key="8">
    <source>
        <dbReference type="Proteomes" id="UP001236014"/>
    </source>
</evidence>
<evidence type="ECO:0000256" key="3">
    <source>
        <dbReference type="ARBA" id="ARBA00022630"/>
    </source>
</evidence>
<dbReference type="Pfam" id="PF00441">
    <property type="entry name" value="Acyl-CoA_dh_1"/>
    <property type="match status" value="1"/>
</dbReference>
<gene>
    <name evidence="7" type="ORF">QRX50_21730</name>
</gene>
<dbReference type="AlphaFoldDB" id="A0A9Y2IPT0"/>
<accession>A0A9Y2IPT0</accession>
<dbReference type="Gene3D" id="1.10.540.10">
    <property type="entry name" value="Acyl-CoA dehydrogenase/oxidase, N-terminal domain"/>
    <property type="match status" value="1"/>
</dbReference>
<dbReference type="InterPro" id="IPR037069">
    <property type="entry name" value="AcylCoA_DH/ox_N_sf"/>
</dbReference>
<dbReference type="InterPro" id="IPR036250">
    <property type="entry name" value="AcylCo_DH-like_C"/>
</dbReference>
<dbReference type="InterPro" id="IPR009075">
    <property type="entry name" value="AcylCo_DH/oxidase_C"/>
</dbReference>
<keyword evidence="8" id="KW-1185">Reference proteome</keyword>
<dbReference type="SUPFAM" id="SSF47203">
    <property type="entry name" value="Acyl-CoA dehydrogenase C-terminal domain-like"/>
    <property type="match status" value="1"/>
</dbReference>
<proteinExistence type="inferred from homology"/>
<dbReference type="EC" id="1.-.-.-" evidence="7"/>
<evidence type="ECO:0000259" key="6">
    <source>
        <dbReference type="Pfam" id="PF02771"/>
    </source>
</evidence>
<dbReference type="InterPro" id="IPR009100">
    <property type="entry name" value="AcylCoA_DH/oxidase_NM_dom_sf"/>
</dbReference>
<dbReference type="Pfam" id="PF02771">
    <property type="entry name" value="Acyl-CoA_dh_N"/>
    <property type="match status" value="1"/>
</dbReference>
<feature type="domain" description="Acyl-CoA dehydrogenase/oxidase N-terminal" evidence="6">
    <location>
        <begin position="19"/>
        <end position="102"/>
    </location>
</feature>
<organism evidence="7 8">
    <name type="scientific">Amycolatopsis carbonis</name>
    <dbReference type="NCBI Taxonomy" id="715471"/>
    <lineage>
        <taxon>Bacteria</taxon>
        <taxon>Bacillati</taxon>
        <taxon>Actinomycetota</taxon>
        <taxon>Actinomycetes</taxon>
        <taxon>Pseudonocardiales</taxon>
        <taxon>Pseudonocardiaceae</taxon>
        <taxon>Amycolatopsis</taxon>
    </lineage>
</organism>
<dbReference type="RefSeq" id="WP_285973745.1">
    <property type="nucleotide sequence ID" value="NZ_CP127294.1"/>
</dbReference>
<evidence type="ECO:0000256" key="2">
    <source>
        <dbReference type="ARBA" id="ARBA00009347"/>
    </source>
</evidence>
<dbReference type="InterPro" id="IPR013786">
    <property type="entry name" value="AcylCoA_DH/ox_N"/>
</dbReference>
<feature type="domain" description="Acyl-CoA dehydrogenase/oxidase C-terminal" evidence="5">
    <location>
        <begin position="234"/>
        <end position="370"/>
    </location>
</feature>
<dbReference type="Gene3D" id="1.20.140.10">
    <property type="entry name" value="Butyryl-CoA Dehydrogenase, subunit A, domain 3"/>
    <property type="match status" value="1"/>
</dbReference>
<evidence type="ECO:0000259" key="5">
    <source>
        <dbReference type="Pfam" id="PF00441"/>
    </source>
</evidence>
<evidence type="ECO:0000313" key="7">
    <source>
        <dbReference type="EMBL" id="WIX83191.1"/>
    </source>
</evidence>
<reference evidence="7 8" key="1">
    <citation type="submission" date="2023-06" db="EMBL/GenBank/DDBJ databases">
        <authorList>
            <person name="Oyuntsetseg B."/>
            <person name="Kim S.B."/>
        </authorList>
    </citation>
    <scope>NUCLEOTIDE SEQUENCE [LARGE SCALE GENOMIC DNA]</scope>
    <source>
        <strain evidence="7 8">2-15</strain>
    </source>
</reference>
<dbReference type="SUPFAM" id="SSF56645">
    <property type="entry name" value="Acyl-CoA dehydrogenase NM domain-like"/>
    <property type="match status" value="1"/>
</dbReference>
<dbReference type="PANTHER" id="PTHR43884">
    <property type="entry name" value="ACYL-COA DEHYDROGENASE"/>
    <property type="match status" value="1"/>
</dbReference>
<dbReference type="Gene3D" id="2.40.110.10">
    <property type="entry name" value="Butyryl-CoA Dehydrogenase, subunit A, domain 2"/>
    <property type="match status" value="1"/>
</dbReference>